<name>B9SZN6_RICCO</name>
<dbReference type="Proteomes" id="UP000008311">
    <property type="component" value="Unassembled WGS sequence"/>
</dbReference>
<dbReference type="AlphaFoldDB" id="B9SZN6"/>
<dbReference type="EMBL" id="EQ974281">
    <property type="protein sequence ID" value="EEF30925.1"/>
    <property type="molecule type" value="Genomic_DNA"/>
</dbReference>
<evidence type="ECO:0000313" key="2">
    <source>
        <dbReference type="Proteomes" id="UP000008311"/>
    </source>
</evidence>
<proteinExistence type="predicted"/>
<reference evidence="2" key="1">
    <citation type="journal article" date="2010" name="Nat. Biotechnol.">
        <title>Draft genome sequence of the oilseed species Ricinus communis.</title>
        <authorList>
            <person name="Chan A.P."/>
            <person name="Crabtree J."/>
            <person name="Zhao Q."/>
            <person name="Lorenzi H."/>
            <person name="Orvis J."/>
            <person name="Puiu D."/>
            <person name="Melake-Berhan A."/>
            <person name="Jones K.M."/>
            <person name="Redman J."/>
            <person name="Chen G."/>
            <person name="Cahoon E.B."/>
            <person name="Gedil M."/>
            <person name="Stanke M."/>
            <person name="Haas B.J."/>
            <person name="Wortman J.R."/>
            <person name="Fraser-Liggett C.M."/>
            <person name="Ravel J."/>
            <person name="Rabinowicz P.D."/>
        </authorList>
    </citation>
    <scope>NUCLEOTIDE SEQUENCE [LARGE SCALE GENOMIC DNA]</scope>
    <source>
        <strain evidence="2">cv. Hale</strain>
    </source>
</reference>
<sequence>MEITLNISILFRYRVGRKPIRHQHCLRTPLNYELSLRMDSICSGMSLQASSRIKGWGNWGISTDFASGAEIGGISTDGATGGASLAGRIGTELTGTSNTAGGTPRLGALMKGCSPLAPDGAS</sequence>
<gene>
    <name evidence="1" type="ORF">RCOM_1572570</name>
</gene>
<protein>
    <submittedName>
        <fullName evidence="1">Uncharacterized protein</fullName>
    </submittedName>
</protein>
<organism evidence="1 2">
    <name type="scientific">Ricinus communis</name>
    <name type="common">Castor bean</name>
    <dbReference type="NCBI Taxonomy" id="3988"/>
    <lineage>
        <taxon>Eukaryota</taxon>
        <taxon>Viridiplantae</taxon>
        <taxon>Streptophyta</taxon>
        <taxon>Embryophyta</taxon>
        <taxon>Tracheophyta</taxon>
        <taxon>Spermatophyta</taxon>
        <taxon>Magnoliopsida</taxon>
        <taxon>eudicotyledons</taxon>
        <taxon>Gunneridae</taxon>
        <taxon>Pentapetalae</taxon>
        <taxon>rosids</taxon>
        <taxon>fabids</taxon>
        <taxon>Malpighiales</taxon>
        <taxon>Euphorbiaceae</taxon>
        <taxon>Acalyphoideae</taxon>
        <taxon>Acalypheae</taxon>
        <taxon>Ricinus</taxon>
    </lineage>
</organism>
<accession>B9SZN6</accession>
<keyword evidence="2" id="KW-1185">Reference proteome</keyword>
<dbReference type="InParanoid" id="B9SZN6"/>
<evidence type="ECO:0000313" key="1">
    <source>
        <dbReference type="EMBL" id="EEF30925.1"/>
    </source>
</evidence>